<organism evidence="1 2">
    <name type="scientific">Ancylostoma duodenale</name>
    <dbReference type="NCBI Taxonomy" id="51022"/>
    <lineage>
        <taxon>Eukaryota</taxon>
        <taxon>Metazoa</taxon>
        <taxon>Ecdysozoa</taxon>
        <taxon>Nematoda</taxon>
        <taxon>Chromadorea</taxon>
        <taxon>Rhabditida</taxon>
        <taxon>Rhabditina</taxon>
        <taxon>Rhabditomorpha</taxon>
        <taxon>Strongyloidea</taxon>
        <taxon>Ancylostomatidae</taxon>
        <taxon>Ancylostomatinae</taxon>
        <taxon>Ancylostoma</taxon>
    </lineage>
</organism>
<proteinExistence type="predicted"/>
<evidence type="ECO:0000313" key="2">
    <source>
        <dbReference type="Proteomes" id="UP000054047"/>
    </source>
</evidence>
<dbReference type="EMBL" id="KN749039">
    <property type="protein sequence ID" value="KIH50669.1"/>
    <property type="molecule type" value="Genomic_DNA"/>
</dbReference>
<dbReference type="OrthoDB" id="1738954at2759"/>
<name>A0A0C2FVG2_9BILA</name>
<gene>
    <name evidence="1" type="ORF">ANCDUO_19249</name>
</gene>
<evidence type="ECO:0000313" key="1">
    <source>
        <dbReference type="EMBL" id="KIH50669.1"/>
    </source>
</evidence>
<dbReference type="Proteomes" id="UP000054047">
    <property type="component" value="Unassembled WGS sequence"/>
</dbReference>
<protein>
    <submittedName>
        <fullName evidence="1">Uncharacterized protein</fullName>
    </submittedName>
</protein>
<accession>A0A0C2FVG2</accession>
<sequence>MEMRGTSLDRNNNAVRLDRQPQLIHNTSKHLNEGFFGVSSHYDVQICVLYNCCYGLYVE</sequence>
<dbReference type="AlphaFoldDB" id="A0A0C2FVG2"/>
<keyword evidence="2" id="KW-1185">Reference proteome</keyword>
<reference evidence="1 2" key="1">
    <citation type="submission" date="2013-12" db="EMBL/GenBank/DDBJ databases">
        <title>Draft genome of the parsitic nematode Ancylostoma duodenale.</title>
        <authorList>
            <person name="Mitreva M."/>
        </authorList>
    </citation>
    <scope>NUCLEOTIDE SEQUENCE [LARGE SCALE GENOMIC DNA]</scope>
    <source>
        <strain evidence="1 2">Zhejiang</strain>
    </source>
</reference>